<keyword evidence="5" id="KW-1003">Cell membrane</keyword>
<evidence type="ECO:0000256" key="6">
    <source>
        <dbReference type="ARBA" id="ARBA00022741"/>
    </source>
</evidence>
<dbReference type="InterPro" id="IPR000897">
    <property type="entry name" value="SRP54_GTPase_dom"/>
</dbReference>
<dbReference type="NCBIfam" id="TIGR03499">
    <property type="entry name" value="FlhF"/>
    <property type="match status" value="1"/>
</dbReference>
<evidence type="ECO:0000313" key="17">
    <source>
        <dbReference type="EMBL" id="MCE5168073.1"/>
    </source>
</evidence>
<keyword evidence="17" id="KW-0969">Cilium</keyword>
<comment type="function">
    <text evidence="12">Necessary for flagellar biosynthesis. May be involved in translocation of the flagellum.</text>
</comment>
<evidence type="ECO:0000313" key="18">
    <source>
        <dbReference type="Proteomes" id="UP001199916"/>
    </source>
</evidence>
<evidence type="ECO:0000256" key="14">
    <source>
        <dbReference type="SAM" id="MobiDB-lite"/>
    </source>
</evidence>
<evidence type="ECO:0000256" key="13">
    <source>
        <dbReference type="NCBIfam" id="TIGR03499"/>
    </source>
</evidence>
<evidence type="ECO:0000256" key="9">
    <source>
        <dbReference type="ARBA" id="ARBA00023134"/>
    </source>
</evidence>
<keyword evidence="4" id="KW-0813">Transport</keyword>
<organism evidence="17 18">
    <name type="scientific">Paenibacillus profundus</name>
    <dbReference type="NCBI Taxonomy" id="1173085"/>
    <lineage>
        <taxon>Bacteria</taxon>
        <taxon>Bacillati</taxon>
        <taxon>Bacillota</taxon>
        <taxon>Bacilli</taxon>
        <taxon>Bacillales</taxon>
        <taxon>Paenibacillaceae</taxon>
        <taxon>Paenibacillus</taxon>
    </lineage>
</organism>
<evidence type="ECO:0000256" key="7">
    <source>
        <dbReference type="ARBA" id="ARBA00022795"/>
    </source>
</evidence>
<feature type="compositionally biased region" description="Polar residues" evidence="14">
    <location>
        <begin position="109"/>
        <end position="123"/>
    </location>
</feature>
<accession>A0ABS8Y8I8</accession>
<dbReference type="SMART" id="SM00962">
    <property type="entry name" value="SRP54"/>
    <property type="match status" value="1"/>
</dbReference>
<dbReference type="SUPFAM" id="SSF52540">
    <property type="entry name" value="P-loop containing nucleoside triphosphate hydrolases"/>
    <property type="match status" value="1"/>
</dbReference>
<evidence type="ECO:0000256" key="8">
    <source>
        <dbReference type="ARBA" id="ARBA00022927"/>
    </source>
</evidence>
<comment type="subcellular location">
    <subcellularLocation>
        <location evidence="1">Cell membrane</location>
        <topology evidence="1">Peripheral membrane protein</topology>
        <orientation evidence="1">Cytoplasmic side</orientation>
    </subcellularLocation>
</comment>
<evidence type="ECO:0000256" key="2">
    <source>
        <dbReference type="ARBA" id="ARBA00008531"/>
    </source>
</evidence>
<feature type="domain" description="SRP54-type proteins GTP-binding" evidence="16">
    <location>
        <begin position="261"/>
        <end position="452"/>
    </location>
</feature>
<reference evidence="17 18" key="1">
    <citation type="submission" date="2021-11" db="EMBL/GenBank/DDBJ databases">
        <title>Draft genome sequence of Paenibacillus profundus YoMME, a new Gram-positive bacteria with exoelectrogenic properties.</title>
        <authorList>
            <person name="Hubenova Y."/>
            <person name="Hubenova E."/>
            <person name="Manasiev Y."/>
            <person name="Peykov S."/>
            <person name="Mitov M."/>
        </authorList>
    </citation>
    <scope>NUCLEOTIDE SEQUENCE [LARGE SCALE GENOMIC DNA]</scope>
    <source>
        <strain evidence="17 18">YoMME</strain>
    </source>
</reference>
<dbReference type="EMBL" id="JAJNBZ010000001">
    <property type="protein sequence ID" value="MCE5168073.1"/>
    <property type="molecule type" value="Genomic_DNA"/>
</dbReference>
<evidence type="ECO:0000256" key="10">
    <source>
        <dbReference type="ARBA" id="ARBA00023136"/>
    </source>
</evidence>
<keyword evidence="7" id="KW-1005">Bacterial flagellum biogenesis</keyword>
<keyword evidence="17" id="KW-0966">Cell projection</keyword>
<dbReference type="RefSeq" id="WP_019425003.1">
    <property type="nucleotide sequence ID" value="NZ_JAJNBZ010000001.1"/>
</dbReference>
<evidence type="ECO:0000259" key="15">
    <source>
        <dbReference type="SMART" id="SM00382"/>
    </source>
</evidence>
<dbReference type="InterPro" id="IPR020006">
    <property type="entry name" value="FlhF"/>
</dbReference>
<dbReference type="InterPro" id="IPR047040">
    <property type="entry name" value="FlhF__GTPase_dom"/>
</dbReference>
<dbReference type="InterPro" id="IPR027417">
    <property type="entry name" value="P-loop_NTPase"/>
</dbReference>
<name>A0ABS8Y8I8_9BACL</name>
<dbReference type="CDD" id="cd17873">
    <property type="entry name" value="FlhF"/>
    <property type="match status" value="1"/>
</dbReference>
<comment type="caution">
    <text evidence="17">The sequence shown here is derived from an EMBL/GenBank/DDBJ whole genome shotgun (WGS) entry which is preliminary data.</text>
</comment>
<dbReference type="Pfam" id="PF00448">
    <property type="entry name" value="SRP54"/>
    <property type="match status" value="1"/>
</dbReference>
<keyword evidence="8" id="KW-0653">Protein transport</keyword>
<keyword evidence="18" id="KW-1185">Reference proteome</keyword>
<feature type="region of interest" description="Disordered" evidence="14">
    <location>
        <begin position="93"/>
        <end position="138"/>
    </location>
</feature>
<evidence type="ECO:0000256" key="1">
    <source>
        <dbReference type="ARBA" id="ARBA00004413"/>
    </source>
</evidence>
<keyword evidence="11" id="KW-1006">Bacterial flagellum protein export</keyword>
<evidence type="ECO:0000256" key="3">
    <source>
        <dbReference type="ARBA" id="ARBA00014919"/>
    </source>
</evidence>
<feature type="domain" description="AAA+ ATPase" evidence="15">
    <location>
        <begin position="260"/>
        <end position="402"/>
    </location>
</feature>
<evidence type="ECO:0000259" key="16">
    <source>
        <dbReference type="SMART" id="SM00962"/>
    </source>
</evidence>
<evidence type="ECO:0000256" key="5">
    <source>
        <dbReference type="ARBA" id="ARBA00022475"/>
    </source>
</evidence>
<dbReference type="Gene3D" id="1.20.120.1380">
    <property type="entry name" value="Flagellar FlhF biosynthesis protein, N domain"/>
    <property type="match status" value="1"/>
</dbReference>
<evidence type="ECO:0000256" key="11">
    <source>
        <dbReference type="ARBA" id="ARBA00023225"/>
    </source>
</evidence>
<dbReference type="Gene3D" id="3.40.50.300">
    <property type="entry name" value="P-loop containing nucleotide triphosphate hydrolases"/>
    <property type="match status" value="1"/>
</dbReference>
<keyword evidence="10" id="KW-0472">Membrane</keyword>
<keyword evidence="9" id="KW-0342">GTP-binding</keyword>
<gene>
    <name evidence="17" type="primary">flhF</name>
    <name evidence="17" type="ORF">LQV63_01905</name>
</gene>
<proteinExistence type="inferred from homology"/>
<dbReference type="SMART" id="SM00382">
    <property type="entry name" value="AAA"/>
    <property type="match status" value="1"/>
</dbReference>
<keyword evidence="6" id="KW-0547">Nucleotide-binding</keyword>
<evidence type="ECO:0000256" key="12">
    <source>
        <dbReference type="ARBA" id="ARBA00025337"/>
    </source>
</evidence>
<evidence type="ECO:0000256" key="4">
    <source>
        <dbReference type="ARBA" id="ARBA00022448"/>
    </source>
</evidence>
<dbReference type="InterPro" id="IPR003593">
    <property type="entry name" value="AAA+_ATPase"/>
</dbReference>
<keyword evidence="17" id="KW-0282">Flagellum</keyword>
<protein>
    <recommendedName>
        <fullName evidence="3 13">Flagellar biosynthesis protein FlhF</fullName>
    </recommendedName>
</protein>
<comment type="similarity">
    <text evidence="2">Belongs to the GTP-binding SRP family.</text>
</comment>
<dbReference type="Proteomes" id="UP001199916">
    <property type="component" value="Unassembled WGS sequence"/>
</dbReference>
<sequence length="453" mass="50892">MRVKKYIVDTMPEAMSQIRHELGQDAVIVSTKEVRAGGFLGMFRKRCIEVVAAVDEQEKTERTRSSASSLQETAGAKSYVSSSMARSAYSGKREALTAVRPAGPRHDSAQTMNRAPTEHSSAAPSPVGVLPYSREEEERQRDLNAFQDAVMQARLQEAASASLPADDGWQNEFNEMKLMMRKVMQRVNHDNWPDSMHEMKQSLLDQGVANELAYRIVQEAWEKCQINRIEQPEISVIRSYVRDIVKEQLQSHEVNGLTSATRIVYMVGPTGVGKTTTIAKLAADQMFHHQRRVGLITSDTYRIAAVEQLRTYASILNVPIEVATSPSDTGRALQALQGCDLILMDTAGRNFRNDMFVNELNTMLKPLPDSETFLVLSLTSKTEDMMSILERFSRQRVDRIIFTKADETDTYGSMLNLADRTSIPFSYITTGQNVPDDIKSFHVDEVVRWIVGD</sequence>
<dbReference type="PANTHER" id="PTHR43134">
    <property type="entry name" value="SIGNAL RECOGNITION PARTICLE RECEPTOR SUBUNIT ALPHA"/>
    <property type="match status" value="1"/>
</dbReference>
<dbReference type="PANTHER" id="PTHR43134:SF3">
    <property type="entry name" value="FLAGELLAR BIOSYNTHESIS PROTEIN FLHF"/>
    <property type="match status" value="1"/>
</dbReference>